<dbReference type="SUPFAM" id="SSF56194">
    <property type="entry name" value="Uridine diphospho-N-Acetylenolpyruvylglucosamine reductase, MurB, C-terminal domain"/>
    <property type="match status" value="1"/>
</dbReference>
<evidence type="ECO:0000256" key="10">
    <source>
        <dbReference type="ARBA" id="ARBA00022630"/>
    </source>
</evidence>
<dbReference type="PROSITE" id="PS51387">
    <property type="entry name" value="FAD_PCMH"/>
    <property type="match status" value="1"/>
</dbReference>
<dbReference type="Gene3D" id="3.90.78.10">
    <property type="entry name" value="UDP-N-acetylenolpyruvoylglucosamine reductase, C-terminal domain"/>
    <property type="match status" value="1"/>
</dbReference>
<evidence type="ECO:0000313" key="22">
    <source>
        <dbReference type="EMBL" id="TWI53413.1"/>
    </source>
</evidence>
<dbReference type="GO" id="GO:0071949">
    <property type="term" value="F:FAD binding"/>
    <property type="evidence" value="ECO:0007669"/>
    <property type="project" value="InterPro"/>
</dbReference>
<dbReference type="NCBIfam" id="TIGR00179">
    <property type="entry name" value="murB"/>
    <property type="match status" value="1"/>
</dbReference>
<comment type="similarity">
    <text evidence="5 20">Belongs to the MurB family.</text>
</comment>
<name>A0A562Q9K8_9PSED</name>
<evidence type="ECO:0000256" key="4">
    <source>
        <dbReference type="ARBA" id="ARBA00004752"/>
    </source>
</evidence>
<comment type="catalytic activity">
    <reaction evidence="19 20">
        <text>UDP-N-acetyl-alpha-D-muramate + NADP(+) = UDP-N-acetyl-3-O-(1-carboxyvinyl)-alpha-D-glucosamine + NADPH + H(+)</text>
        <dbReference type="Rhea" id="RHEA:12248"/>
        <dbReference type="ChEBI" id="CHEBI:15378"/>
        <dbReference type="ChEBI" id="CHEBI:57783"/>
        <dbReference type="ChEBI" id="CHEBI:58349"/>
        <dbReference type="ChEBI" id="CHEBI:68483"/>
        <dbReference type="ChEBI" id="CHEBI:70757"/>
        <dbReference type="EC" id="1.3.1.98"/>
    </reaction>
</comment>
<dbReference type="Gene3D" id="3.30.465.10">
    <property type="match status" value="1"/>
</dbReference>
<dbReference type="GO" id="GO:0009252">
    <property type="term" value="P:peptidoglycan biosynthetic process"/>
    <property type="evidence" value="ECO:0007669"/>
    <property type="project" value="UniProtKB-UniRule"/>
</dbReference>
<evidence type="ECO:0000256" key="6">
    <source>
        <dbReference type="ARBA" id="ARBA00012518"/>
    </source>
</evidence>
<keyword evidence="14 20" id="KW-0573">Peptidoglycan synthesis</keyword>
<evidence type="ECO:0000256" key="12">
    <source>
        <dbReference type="ARBA" id="ARBA00022857"/>
    </source>
</evidence>
<keyword evidence="9 20" id="KW-0132">Cell division</keyword>
<evidence type="ECO:0000256" key="17">
    <source>
        <dbReference type="ARBA" id="ARBA00023316"/>
    </source>
</evidence>
<protein>
    <recommendedName>
        <fullName evidence="7 20">UDP-N-acetylenolpyruvoylglucosamine reductase</fullName>
        <ecNumber evidence="6 20">1.3.1.98</ecNumber>
    </recommendedName>
    <alternativeName>
        <fullName evidence="18 20">UDP-N-acetylmuramate dehydrogenase</fullName>
    </alternativeName>
</protein>
<keyword evidence="12 20" id="KW-0521">NADP</keyword>
<dbReference type="UniPathway" id="UPA00219"/>
<feature type="active site" evidence="20">
    <location>
        <position position="336"/>
    </location>
</feature>
<dbReference type="Pfam" id="PF02873">
    <property type="entry name" value="MurB_C"/>
    <property type="match status" value="1"/>
</dbReference>
<feature type="domain" description="FAD-binding PCMH-type" evidence="21">
    <location>
        <begin position="19"/>
        <end position="190"/>
    </location>
</feature>
<evidence type="ECO:0000256" key="13">
    <source>
        <dbReference type="ARBA" id="ARBA00022960"/>
    </source>
</evidence>
<dbReference type="InterPro" id="IPR003170">
    <property type="entry name" value="MurB"/>
</dbReference>
<reference evidence="22 23" key="1">
    <citation type="journal article" date="2015" name="Stand. Genomic Sci.">
        <title>Genomic Encyclopedia of Bacterial and Archaeal Type Strains, Phase III: the genomes of soil and plant-associated and newly described type strains.</title>
        <authorList>
            <person name="Whitman W.B."/>
            <person name="Woyke T."/>
            <person name="Klenk H.P."/>
            <person name="Zhou Y."/>
            <person name="Lilburn T.G."/>
            <person name="Beck B.J."/>
            <person name="De Vos P."/>
            <person name="Vandamme P."/>
            <person name="Eisen J.A."/>
            <person name="Garrity G."/>
            <person name="Hugenholtz P."/>
            <person name="Kyrpides N.C."/>
        </authorList>
    </citation>
    <scope>NUCLEOTIDE SEQUENCE [LARGE SCALE GENOMIC DNA]</scope>
    <source>
        <strain evidence="22 23">CGMCC 1.6858</strain>
    </source>
</reference>
<keyword evidence="17 20" id="KW-0961">Cell wall biogenesis/degradation</keyword>
<dbReference type="InterPro" id="IPR006094">
    <property type="entry name" value="Oxid_FAD_bind_N"/>
</dbReference>
<evidence type="ECO:0000256" key="2">
    <source>
        <dbReference type="ARBA" id="ARBA00003921"/>
    </source>
</evidence>
<dbReference type="Proteomes" id="UP000316905">
    <property type="component" value="Unassembled WGS sequence"/>
</dbReference>
<evidence type="ECO:0000256" key="3">
    <source>
        <dbReference type="ARBA" id="ARBA00004496"/>
    </source>
</evidence>
<dbReference type="RefSeq" id="WP_145142411.1">
    <property type="nucleotide sequence ID" value="NZ_VLKY01000008.1"/>
</dbReference>
<dbReference type="GO" id="GO:0051301">
    <property type="term" value="P:cell division"/>
    <property type="evidence" value="ECO:0007669"/>
    <property type="project" value="UniProtKB-KW"/>
</dbReference>
<evidence type="ECO:0000313" key="23">
    <source>
        <dbReference type="Proteomes" id="UP000316905"/>
    </source>
</evidence>
<feature type="active site" evidence="20">
    <location>
        <position position="167"/>
    </location>
</feature>
<dbReference type="InterPro" id="IPR016166">
    <property type="entry name" value="FAD-bd_PCMH"/>
</dbReference>
<dbReference type="InterPro" id="IPR016167">
    <property type="entry name" value="FAD-bd_PCMH_sub1"/>
</dbReference>
<dbReference type="NCBIfam" id="NF000755">
    <property type="entry name" value="PRK00046.1"/>
    <property type="match status" value="1"/>
</dbReference>
<keyword evidence="8 20" id="KW-0963">Cytoplasm</keyword>
<evidence type="ECO:0000256" key="16">
    <source>
        <dbReference type="ARBA" id="ARBA00023306"/>
    </source>
</evidence>
<keyword evidence="15 20" id="KW-0560">Oxidoreductase</keyword>
<evidence type="ECO:0000256" key="20">
    <source>
        <dbReference type="HAMAP-Rule" id="MF_00037"/>
    </source>
</evidence>
<evidence type="ECO:0000256" key="8">
    <source>
        <dbReference type="ARBA" id="ARBA00022490"/>
    </source>
</evidence>
<comment type="subcellular location">
    <subcellularLocation>
        <location evidence="3 20">Cytoplasm</location>
    </subcellularLocation>
</comment>
<dbReference type="InterPro" id="IPR016169">
    <property type="entry name" value="FAD-bd_PCMH_sub2"/>
</dbReference>
<dbReference type="EMBL" id="VLKY01000008">
    <property type="protein sequence ID" value="TWI53413.1"/>
    <property type="molecule type" value="Genomic_DNA"/>
</dbReference>
<dbReference type="EC" id="1.3.1.98" evidence="6 20"/>
<comment type="cofactor">
    <cofactor evidence="1 20">
        <name>FAD</name>
        <dbReference type="ChEBI" id="CHEBI:57692"/>
    </cofactor>
</comment>
<dbReference type="SUPFAM" id="SSF56176">
    <property type="entry name" value="FAD-binding/transporter-associated domain-like"/>
    <property type="match status" value="1"/>
</dbReference>
<dbReference type="PANTHER" id="PTHR21071:SF4">
    <property type="entry name" value="UDP-N-ACETYLENOLPYRUVOYLGLUCOSAMINE REDUCTASE"/>
    <property type="match status" value="1"/>
</dbReference>
<evidence type="ECO:0000256" key="11">
    <source>
        <dbReference type="ARBA" id="ARBA00022827"/>
    </source>
</evidence>
<evidence type="ECO:0000256" key="19">
    <source>
        <dbReference type="ARBA" id="ARBA00048914"/>
    </source>
</evidence>
<dbReference type="GO" id="GO:0008360">
    <property type="term" value="P:regulation of cell shape"/>
    <property type="evidence" value="ECO:0007669"/>
    <property type="project" value="UniProtKB-KW"/>
</dbReference>
<proteinExistence type="inferred from homology"/>
<keyword evidence="11 20" id="KW-0274">FAD</keyword>
<dbReference type="OrthoDB" id="9804753at2"/>
<keyword evidence="16 20" id="KW-0131">Cell cycle</keyword>
<dbReference type="InterPro" id="IPR011601">
    <property type="entry name" value="MurB_C"/>
</dbReference>
<evidence type="ECO:0000256" key="9">
    <source>
        <dbReference type="ARBA" id="ARBA00022618"/>
    </source>
</evidence>
<organism evidence="22 23">
    <name type="scientific">Pseudomonas duriflava</name>
    <dbReference type="NCBI Taxonomy" id="459528"/>
    <lineage>
        <taxon>Bacteria</taxon>
        <taxon>Pseudomonadati</taxon>
        <taxon>Pseudomonadota</taxon>
        <taxon>Gammaproteobacteria</taxon>
        <taxon>Pseudomonadales</taxon>
        <taxon>Pseudomonadaceae</taxon>
        <taxon>Pseudomonas</taxon>
    </lineage>
</organism>
<dbReference type="GO" id="GO:0005829">
    <property type="term" value="C:cytosol"/>
    <property type="evidence" value="ECO:0007669"/>
    <property type="project" value="TreeGrafter"/>
</dbReference>
<dbReference type="HAMAP" id="MF_00037">
    <property type="entry name" value="MurB"/>
    <property type="match status" value="1"/>
</dbReference>
<dbReference type="Pfam" id="PF01565">
    <property type="entry name" value="FAD_binding_4"/>
    <property type="match status" value="1"/>
</dbReference>
<dbReference type="PANTHER" id="PTHR21071">
    <property type="entry name" value="UDP-N-ACETYLENOLPYRUVOYLGLUCOSAMINE REDUCTASE"/>
    <property type="match status" value="1"/>
</dbReference>
<dbReference type="InterPro" id="IPR036318">
    <property type="entry name" value="FAD-bd_PCMH-like_sf"/>
</dbReference>
<sequence length="341" mass="37300">MSLVVQEQVSLKPLNTFGFDVTARFYAKASQDKDVCEALAFAKQHDVPLYVLGGGSNLVLTEDIDALVLHMASRGIRLLSESEDGAVIIEAEAGESWQTLVDATLALGLSGLENLSLIPGTVGASPIQNIGAYGVELKDVFAGLTALARESESLQEFSLEECAFAYRESRFKAEPGKWIVLRVRFRLSRNPNLRLDYGPIRQKLDEMGIIVPTPEAVSQAVSAIRREKLPDPAMLGNAGSFFKNPVVDKETARHLKLRYPDVVLYPQPDGRSKLAAGWLIDKAGWRGYRDGAIGVHDRQALVLVNRGGGTGHEVMQLAERIKIDIAQRFSVTLEMEPGTLT</sequence>
<evidence type="ECO:0000256" key="15">
    <source>
        <dbReference type="ARBA" id="ARBA00023002"/>
    </source>
</evidence>
<dbReference type="InterPro" id="IPR036635">
    <property type="entry name" value="MurB_C_sf"/>
</dbReference>
<dbReference type="Gene3D" id="3.30.43.10">
    <property type="entry name" value="Uridine Diphospho-n-acetylenolpyruvylglucosamine Reductase, domain 2"/>
    <property type="match status" value="1"/>
</dbReference>
<dbReference type="GO" id="GO:0008762">
    <property type="term" value="F:UDP-N-acetylmuramate dehydrogenase activity"/>
    <property type="evidence" value="ECO:0007669"/>
    <property type="project" value="UniProtKB-UniRule"/>
</dbReference>
<accession>A0A562Q9K8</accession>
<evidence type="ECO:0000259" key="21">
    <source>
        <dbReference type="PROSITE" id="PS51387"/>
    </source>
</evidence>
<keyword evidence="10 20" id="KW-0285">Flavoprotein</keyword>
<dbReference type="GO" id="GO:0071555">
    <property type="term" value="P:cell wall organization"/>
    <property type="evidence" value="ECO:0007669"/>
    <property type="project" value="UniProtKB-KW"/>
</dbReference>
<gene>
    <name evidence="20" type="primary">murB</name>
    <name evidence="22" type="ORF">IQ22_02627</name>
</gene>
<keyword evidence="13 20" id="KW-0133">Cell shape</keyword>
<evidence type="ECO:0000256" key="5">
    <source>
        <dbReference type="ARBA" id="ARBA00010485"/>
    </source>
</evidence>
<evidence type="ECO:0000256" key="7">
    <source>
        <dbReference type="ARBA" id="ARBA00015188"/>
    </source>
</evidence>
<comment type="caution">
    <text evidence="22">The sequence shown here is derived from an EMBL/GenBank/DDBJ whole genome shotgun (WGS) entry which is preliminary data.</text>
</comment>
<evidence type="ECO:0000256" key="18">
    <source>
        <dbReference type="ARBA" id="ARBA00031026"/>
    </source>
</evidence>
<evidence type="ECO:0000256" key="14">
    <source>
        <dbReference type="ARBA" id="ARBA00022984"/>
    </source>
</evidence>
<comment type="function">
    <text evidence="2 20">Cell wall formation.</text>
</comment>
<feature type="active site" description="Proton donor" evidence="20">
    <location>
        <position position="240"/>
    </location>
</feature>
<evidence type="ECO:0000256" key="1">
    <source>
        <dbReference type="ARBA" id="ARBA00001974"/>
    </source>
</evidence>
<dbReference type="NCBIfam" id="NF010478">
    <property type="entry name" value="PRK13903.1"/>
    <property type="match status" value="1"/>
</dbReference>
<comment type="pathway">
    <text evidence="4 20">Cell wall biogenesis; peptidoglycan biosynthesis.</text>
</comment>
<dbReference type="AlphaFoldDB" id="A0A562Q9K8"/>
<keyword evidence="23" id="KW-1185">Reference proteome</keyword>